<evidence type="ECO:0000256" key="7">
    <source>
        <dbReference type="ARBA" id="ARBA00023170"/>
    </source>
</evidence>
<dbReference type="GO" id="GO:0007218">
    <property type="term" value="P:neuropeptide signaling pathway"/>
    <property type="evidence" value="ECO:0007669"/>
    <property type="project" value="TreeGrafter"/>
</dbReference>
<evidence type="ECO:0000256" key="3">
    <source>
        <dbReference type="ARBA" id="ARBA00022692"/>
    </source>
</evidence>
<dbReference type="STRING" id="31234.E3MMP9"/>
<dbReference type="InterPro" id="IPR000276">
    <property type="entry name" value="GPCR_Rhodpsn"/>
</dbReference>
<organism evidence="13">
    <name type="scientific">Caenorhabditis remanei</name>
    <name type="common">Caenorhabditis vulgaris</name>
    <dbReference type="NCBI Taxonomy" id="31234"/>
    <lineage>
        <taxon>Eukaryota</taxon>
        <taxon>Metazoa</taxon>
        <taxon>Ecdysozoa</taxon>
        <taxon>Nematoda</taxon>
        <taxon>Chromadorea</taxon>
        <taxon>Rhabditida</taxon>
        <taxon>Rhabditina</taxon>
        <taxon>Rhabditomorpha</taxon>
        <taxon>Rhabditoidea</taxon>
        <taxon>Rhabditidae</taxon>
        <taxon>Peloderinae</taxon>
        <taxon>Caenorhabditis</taxon>
    </lineage>
</organism>
<dbReference type="EMBL" id="DS268457">
    <property type="protein sequence ID" value="EFP04962.1"/>
    <property type="molecule type" value="Genomic_DNA"/>
</dbReference>
<feature type="transmembrane region" description="Helical" evidence="10">
    <location>
        <begin position="241"/>
        <end position="262"/>
    </location>
</feature>
<evidence type="ECO:0000313" key="13">
    <source>
        <dbReference type="Proteomes" id="UP000008281"/>
    </source>
</evidence>
<keyword evidence="7" id="KW-0675">Receptor</keyword>
<evidence type="ECO:0000256" key="2">
    <source>
        <dbReference type="ARBA" id="ARBA00022475"/>
    </source>
</evidence>
<dbReference type="FunCoup" id="E3MMP9">
    <property type="interactions" value="4"/>
</dbReference>
<dbReference type="Pfam" id="PF00001">
    <property type="entry name" value="7tm_1"/>
    <property type="match status" value="1"/>
</dbReference>
<keyword evidence="3 10" id="KW-0812">Transmembrane</keyword>
<dbReference type="Proteomes" id="UP000008281">
    <property type="component" value="Unassembled WGS sequence"/>
</dbReference>
<dbReference type="SUPFAM" id="SSF81321">
    <property type="entry name" value="Family A G protein-coupled receptor-like"/>
    <property type="match status" value="1"/>
</dbReference>
<sequence length="451" mass="51209">MNNSTAEAFVMMHSTSEIIEMFYQLAFFIIGTPINIFAFVKTSRNVREGGVESRLVKLSRQLLIAHIMVLFMYGIWRSYWIYNIVWTQGDIMCRVFSFLCALPFHLWSNMVAAIAIDMLCCITSPLSSYRTGANRVNWLISLAWGCAVVCASPMSVLRGTIRINGEENMYQCYPRTDVFNEDILIAFNLFHVITSFYIPLFIVIICYLAIGFSIRKQMAERRLLQDGGQSGQKTTNTKARFLKASVAIICTFLFTWLPYQVLALLRIVCVSDECQEMVSKMNWLQAIIIASTCINPFLYRFGTEPKRNSYYCSTMDTAGKEVCMTVGCFSPHSLLSPFKSHGYALIKSRGQPVPHTVPTKFTSRSKMRSLLQEVGLSADRRRFVKPKPNGLLLPQCGHGAMQPNNRTPPQSRLAVHGQRSENRRASQIDSRTPRVMRFRCTGSLDGKVDRC</sequence>
<feature type="transmembrane region" description="Helical" evidence="10">
    <location>
        <begin position="136"/>
        <end position="156"/>
    </location>
</feature>
<dbReference type="OrthoDB" id="6435638at2759"/>
<evidence type="ECO:0000259" key="11">
    <source>
        <dbReference type="PROSITE" id="PS50262"/>
    </source>
</evidence>
<feature type="region of interest" description="Disordered" evidence="9">
    <location>
        <begin position="395"/>
        <end position="431"/>
    </location>
</feature>
<evidence type="ECO:0000256" key="5">
    <source>
        <dbReference type="ARBA" id="ARBA00023040"/>
    </source>
</evidence>
<keyword evidence="5" id="KW-0297">G-protein coupled receptor</keyword>
<dbReference type="OMA" id="GANRVNW"/>
<keyword evidence="13" id="KW-1185">Reference proteome</keyword>
<dbReference type="PANTHER" id="PTHR24230:SF82">
    <property type="entry name" value="G-PROTEIN COUPLED RECEPTORS FAMILY 1 PROFILE DOMAIN-CONTAINING PROTEIN"/>
    <property type="match status" value="1"/>
</dbReference>
<feature type="transmembrane region" description="Helical" evidence="10">
    <location>
        <begin position="61"/>
        <end position="82"/>
    </location>
</feature>
<keyword evidence="8" id="KW-0807">Transducer</keyword>
<dbReference type="FunFam" id="1.20.1070.10:FF:000517">
    <property type="entry name" value="GoNadotropin-Releasing hormone Receptor (GnRHR) related"/>
    <property type="match status" value="1"/>
</dbReference>
<dbReference type="GO" id="GO:0005886">
    <property type="term" value="C:plasma membrane"/>
    <property type="evidence" value="ECO:0007669"/>
    <property type="project" value="UniProtKB-SubCell"/>
</dbReference>
<proteinExistence type="predicted"/>
<feature type="transmembrane region" description="Helical" evidence="10">
    <location>
        <begin position="102"/>
        <end position="124"/>
    </location>
</feature>
<dbReference type="InParanoid" id="E3MMP9"/>
<keyword evidence="6 10" id="KW-0472">Membrane</keyword>
<dbReference type="InterPro" id="IPR017452">
    <property type="entry name" value="GPCR_Rhodpsn_7TM"/>
</dbReference>
<comment type="subcellular location">
    <subcellularLocation>
        <location evidence="1">Cell membrane</location>
        <topology evidence="1">Multi-pass membrane protein</topology>
    </subcellularLocation>
</comment>
<reference evidence="12" key="1">
    <citation type="submission" date="2007-07" db="EMBL/GenBank/DDBJ databases">
        <title>PCAP assembly of the Caenorhabditis remanei genome.</title>
        <authorList>
            <consortium name="The Caenorhabditis remanei Sequencing Consortium"/>
            <person name="Wilson R.K."/>
        </authorList>
    </citation>
    <scope>NUCLEOTIDE SEQUENCE [LARGE SCALE GENOMIC DNA]</scope>
    <source>
        <strain evidence="12">PB4641</strain>
    </source>
</reference>
<keyword evidence="2" id="KW-1003">Cell membrane</keyword>
<evidence type="ECO:0000313" key="12">
    <source>
        <dbReference type="EMBL" id="EFP04962.1"/>
    </source>
</evidence>
<dbReference type="AlphaFoldDB" id="E3MMP9"/>
<dbReference type="PANTHER" id="PTHR24230">
    <property type="entry name" value="G-PROTEIN COUPLED RECEPTOR"/>
    <property type="match status" value="1"/>
</dbReference>
<dbReference type="PROSITE" id="PS50262">
    <property type="entry name" value="G_PROTEIN_RECEP_F1_2"/>
    <property type="match status" value="1"/>
</dbReference>
<protein>
    <submittedName>
        <fullName evidence="12">CRE-GNRR-3 protein</fullName>
    </submittedName>
</protein>
<dbReference type="Gene3D" id="1.20.1070.10">
    <property type="entry name" value="Rhodopsin 7-helix transmembrane proteins"/>
    <property type="match status" value="1"/>
</dbReference>
<name>E3MMP9_CAERE</name>
<evidence type="ECO:0000256" key="1">
    <source>
        <dbReference type="ARBA" id="ARBA00004651"/>
    </source>
</evidence>
<feature type="transmembrane region" description="Helical" evidence="10">
    <location>
        <begin position="282"/>
        <end position="299"/>
    </location>
</feature>
<dbReference type="PRINTS" id="PR00237">
    <property type="entry name" value="GPCRRHODOPSN"/>
</dbReference>
<dbReference type="eggNOG" id="KOG3656">
    <property type="taxonomic scope" value="Eukaryota"/>
</dbReference>
<feature type="domain" description="G-protein coupled receptors family 1 profile" evidence="11">
    <location>
        <begin position="31"/>
        <end position="299"/>
    </location>
</feature>
<evidence type="ECO:0000256" key="8">
    <source>
        <dbReference type="ARBA" id="ARBA00023224"/>
    </source>
</evidence>
<feature type="transmembrane region" description="Helical" evidence="10">
    <location>
        <begin position="21"/>
        <end position="40"/>
    </location>
</feature>
<evidence type="ECO:0000256" key="4">
    <source>
        <dbReference type="ARBA" id="ARBA00022989"/>
    </source>
</evidence>
<gene>
    <name evidence="12" type="primary">Cre-gnrr-3</name>
    <name evidence="12" type="ORF">CRE_03268</name>
</gene>
<evidence type="ECO:0000256" key="9">
    <source>
        <dbReference type="SAM" id="MobiDB-lite"/>
    </source>
</evidence>
<dbReference type="HOGENOM" id="CLU_698756_0_0_1"/>
<accession>E3MMP9</accession>
<feature type="transmembrane region" description="Helical" evidence="10">
    <location>
        <begin position="183"/>
        <end position="212"/>
    </location>
</feature>
<evidence type="ECO:0000256" key="10">
    <source>
        <dbReference type="SAM" id="Phobius"/>
    </source>
</evidence>
<dbReference type="GO" id="GO:0008528">
    <property type="term" value="F:G protein-coupled peptide receptor activity"/>
    <property type="evidence" value="ECO:0007669"/>
    <property type="project" value="TreeGrafter"/>
</dbReference>
<evidence type="ECO:0000256" key="6">
    <source>
        <dbReference type="ARBA" id="ARBA00023136"/>
    </source>
</evidence>
<dbReference type="CDD" id="cd00637">
    <property type="entry name" value="7tm_classA_rhodopsin-like"/>
    <property type="match status" value="1"/>
</dbReference>
<keyword evidence="4 10" id="KW-1133">Transmembrane helix</keyword>